<evidence type="ECO:0000256" key="3">
    <source>
        <dbReference type="ARBA" id="ARBA00022722"/>
    </source>
</evidence>
<evidence type="ECO:0000256" key="2">
    <source>
        <dbReference type="ARBA" id="ARBA00022517"/>
    </source>
</evidence>
<organism evidence="7 8">
    <name type="scientific">Candidatus Desulfovibrio kirbyi</name>
    <dbReference type="NCBI Taxonomy" id="2696086"/>
    <lineage>
        <taxon>Bacteria</taxon>
        <taxon>Pseudomonadati</taxon>
        <taxon>Thermodesulfobacteriota</taxon>
        <taxon>Desulfovibrionia</taxon>
        <taxon>Desulfovibrionales</taxon>
        <taxon>Desulfovibrionaceae</taxon>
        <taxon>Desulfovibrio</taxon>
    </lineage>
</organism>
<gene>
    <name evidence="7" type="primary">yqgF</name>
    <name evidence="7" type="ORF">ZNDK_0635</name>
</gene>
<dbReference type="PANTHER" id="PTHR33317">
    <property type="entry name" value="POLYNUCLEOTIDYL TRANSFERASE, RIBONUCLEASE H-LIKE SUPERFAMILY PROTEIN"/>
    <property type="match status" value="1"/>
</dbReference>
<evidence type="ECO:0000256" key="1">
    <source>
        <dbReference type="ARBA" id="ARBA00022490"/>
    </source>
</evidence>
<dbReference type="EC" id="3.1.-.-" evidence="5"/>
<dbReference type="Gene3D" id="3.30.420.140">
    <property type="entry name" value="YqgF/RNase H-like domain"/>
    <property type="match status" value="1"/>
</dbReference>
<keyword evidence="4 5" id="KW-0378">Hydrolase</keyword>
<dbReference type="NCBIfam" id="TIGR00250">
    <property type="entry name" value="RNAse_H_YqgF"/>
    <property type="match status" value="1"/>
</dbReference>
<dbReference type="AlphaFoldDB" id="A0A6L2R5Z6"/>
<dbReference type="PANTHER" id="PTHR33317:SF4">
    <property type="entry name" value="POLYNUCLEOTIDYL TRANSFERASE, RIBONUCLEASE H-LIKE SUPERFAMILY PROTEIN"/>
    <property type="match status" value="1"/>
</dbReference>
<dbReference type="GO" id="GO:0005737">
    <property type="term" value="C:cytoplasm"/>
    <property type="evidence" value="ECO:0007669"/>
    <property type="project" value="UniProtKB-SubCell"/>
</dbReference>
<evidence type="ECO:0000256" key="4">
    <source>
        <dbReference type="ARBA" id="ARBA00022801"/>
    </source>
</evidence>
<dbReference type="EMBL" id="BLLL01000006">
    <property type="protein sequence ID" value="GFH62864.1"/>
    <property type="molecule type" value="Genomic_DNA"/>
</dbReference>
<protein>
    <recommendedName>
        <fullName evidence="5">Putative pre-16S rRNA nuclease</fullName>
        <ecNumber evidence="5">3.1.-.-</ecNumber>
    </recommendedName>
</protein>
<accession>A0A6L2R5Z6</accession>
<dbReference type="InterPro" id="IPR037027">
    <property type="entry name" value="YqgF/RNaseH-like_dom_sf"/>
</dbReference>
<dbReference type="InterPro" id="IPR005227">
    <property type="entry name" value="YqgF"/>
</dbReference>
<dbReference type="GO" id="GO:0000967">
    <property type="term" value="P:rRNA 5'-end processing"/>
    <property type="evidence" value="ECO:0007669"/>
    <property type="project" value="UniProtKB-UniRule"/>
</dbReference>
<comment type="subcellular location">
    <subcellularLocation>
        <location evidence="5">Cytoplasm</location>
    </subcellularLocation>
</comment>
<dbReference type="GO" id="GO:0004518">
    <property type="term" value="F:nuclease activity"/>
    <property type="evidence" value="ECO:0007669"/>
    <property type="project" value="UniProtKB-KW"/>
</dbReference>
<dbReference type="Pfam" id="PF03652">
    <property type="entry name" value="RuvX"/>
    <property type="match status" value="1"/>
</dbReference>
<comment type="function">
    <text evidence="5">Could be a nuclease involved in processing of the 5'-end of pre-16S rRNA.</text>
</comment>
<keyword evidence="1 5" id="KW-0963">Cytoplasm</keyword>
<keyword evidence="2 5" id="KW-0690">Ribosome biogenesis</keyword>
<feature type="domain" description="YqgF/RNase H-like" evidence="6">
    <location>
        <begin position="1"/>
        <end position="108"/>
    </location>
</feature>
<evidence type="ECO:0000256" key="5">
    <source>
        <dbReference type="HAMAP-Rule" id="MF_00651"/>
    </source>
</evidence>
<dbReference type="CDD" id="cd16964">
    <property type="entry name" value="YqgF"/>
    <property type="match status" value="1"/>
</dbReference>
<proteinExistence type="inferred from homology"/>
<evidence type="ECO:0000259" key="6">
    <source>
        <dbReference type="SMART" id="SM00732"/>
    </source>
</evidence>
<reference evidence="7 8" key="1">
    <citation type="journal article" date="2020" name="ISME J.">
        <title>Parallel Reductive Genome Evolution in Desulfovibrio Ectosymbionts Independently Acquired by Trichonympha Protists in the Termite Gut.</title>
        <authorList>
            <person name="Takeuchi M."/>
            <person name="Kuwahara H."/>
            <person name="Murakami T."/>
            <person name="Takahashi K."/>
            <person name="Kajitani R."/>
            <person name="Toyoda A."/>
            <person name="Itoh T."/>
            <person name="Ohkuma M."/>
            <person name="Hongoh Y."/>
        </authorList>
    </citation>
    <scope>NUCLEOTIDE SEQUENCE [LARGE SCALE GENOMIC DNA]</scope>
    <source>
        <strain evidence="7">ZnDsv-02</strain>
    </source>
</reference>
<keyword evidence="3 5" id="KW-0540">Nuclease</keyword>
<comment type="caution">
    <text evidence="7">The sequence shown here is derived from an EMBL/GenBank/DDBJ whole genome shotgun (WGS) entry which is preliminary data.</text>
</comment>
<dbReference type="SUPFAM" id="SSF53098">
    <property type="entry name" value="Ribonuclease H-like"/>
    <property type="match status" value="1"/>
</dbReference>
<dbReference type="SMART" id="SM00732">
    <property type="entry name" value="YqgFc"/>
    <property type="match status" value="1"/>
</dbReference>
<evidence type="ECO:0000313" key="7">
    <source>
        <dbReference type="EMBL" id="GFH62864.1"/>
    </source>
</evidence>
<dbReference type="GO" id="GO:0016788">
    <property type="term" value="F:hydrolase activity, acting on ester bonds"/>
    <property type="evidence" value="ECO:0007669"/>
    <property type="project" value="UniProtKB-UniRule"/>
</dbReference>
<sequence length="149" mass="16389">MKFVAVDYGLARVGLAVSDPGERLAFPLTTLHFKNFADRKALLNALADIIIAGKAEGVVIGLPLLVTDNGNNAITLTTRQVYNIAIRLKRRLGLPLFFMSEFLSTHEALADLRQARLVPHRRKAVLDQQAAVRILLSFLALAPDERMSA</sequence>
<dbReference type="Proteomes" id="UP000505077">
    <property type="component" value="Unassembled WGS sequence"/>
</dbReference>
<comment type="similarity">
    <text evidence="5">Belongs to the YqgF HJR family.</text>
</comment>
<dbReference type="InterPro" id="IPR006641">
    <property type="entry name" value="YqgF/RNaseH-like_dom"/>
</dbReference>
<name>A0A6L2R5Z6_9BACT</name>
<dbReference type="InterPro" id="IPR012337">
    <property type="entry name" value="RNaseH-like_sf"/>
</dbReference>
<evidence type="ECO:0000313" key="8">
    <source>
        <dbReference type="Proteomes" id="UP000505077"/>
    </source>
</evidence>
<dbReference type="HAMAP" id="MF_00651">
    <property type="entry name" value="Nuclease_YqgF"/>
    <property type="match status" value="1"/>
</dbReference>